<evidence type="ECO:0000256" key="9">
    <source>
        <dbReference type="ARBA" id="ARBA00023187"/>
    </source>
</evidence>
<evidence type="ECO:0000256" key="15">
    <source>
        <dbReference type="ARBA" id="ARBA00072905"/>
    </source>
</evidence>
<evidence type="ECO:0000256" key="16">
    <source>
        <dbReference type="ARBA" id="ARBA00075448"/>
    </source>
</evidence>
<dbReference type="GO" id="GO:0005524">
    <property type="term" value="F:ATP binding"/>
    <property type="evidence" value="ECO:0007669"/>
    <property type="project" value="UniProtKB-KW"/>
</dbReference>
<dbReference type="GO" id="GO:0005634">
    <property type="term" value="C:nucleus"/>
    <property type="evidence" value="ECO:0007669"/>
    <property type="project" value="UniProtKB-SubCell"/>
</dbReference>
<dbReference type="Gene3D" id="3.40.50.300">
    <property type="entry name" value="P-loop containing nucleotide triphosphate hydrolases"/>
    <property type="match status" value="2"/>
</dbReference>
<evidence type="ECO:0000259" key="21">
    <source>
        <dbReference type="PROSITE" id="PS51192"/>
    </source>
</evidence>
<keyword evidence="25" id="KW-1185">Reference proteome</keyword>
<feature type="compositionally biased region" description="Acidic residues" evidence="20">
    <location>
        <begin position="9"/>
        <end position="31"/>
    </location>
</feature>
<organism evidence="24 25">
    <name type="scientific">Opisthorchis viverrini</name>
    <name type="common">Southeast Asian liver fluke</name>
    <dbReference type="NCBI Taxonomy" id="6198"/>
    <lineage>
        <taxon>Eukaryota</taxon>
        <taxon>Metazoa</taxon>
        <taxon>Spiralia</taxon>
        <taxon>Lophotrochozoa</taxon>
        <taxon>Platyhelminthes</taxon>
        <taxon>Trematoda</taxon>
        <taxon>Digenea</taxon>
        <taxon>Opisthorchiida</taxon>
        <taxon>Opisthorchiata</taxon>
        <taxon>Opisthorchiidae</taxon>
        <taxon>Opisthorchis</taxon>
    </lineage>
</organism>
<comment type="similarity">
    <text evidence="2">Belongs to the Ntn-hydrolase family.</text>
</comment>
<dbReference type="Pfam" id="PF00271">
    <property type="entry name" value="Helicase_C"/>
    <property type="match status" value="1"/>
</dbReference>
<comment type="function">
    <text evidence="13">Involved in pre-mRNA splicing and its phosphorylated form (by SRPK2) is required for spliceosomal B complex formation. Independently of its spliceosome formation function, required for the suppression of incorrect R-loops formed during transcription; R-loops are composed of a DNA:RNA hybrid and the associated non-template single-stranded DNA.</text>
</comment>
<dbReference type="CDD" id="cd18787">
    <property type="entry name" value="SF2_C_DEAD"/>
    <property type="match status" value="1"/>
</dbReference>
<evidence type="ECO:0000256" key="14">
    <source>
        <dbReference type="ARBA" id="ARBA00062365"/>
    </source>
</evidence>
<dbReference type="FunFam" id="3.40.50.300:FF:000520">
    <property type="entry name" value="probable ATP-dependent RNA helicase DDX23"/>
    <property type="match status" value="1"/>
</dbReference>
<feature type="domain" description="DEAD-box RNA helicase Q" evidence="23">
    <location>
        <begin position="350"/>
        <end position="378"/>
    </location>
</feature>
<feature type="non-terminal residue" evidence="24">
    <location>
        <position position="1043"/>
    </location>
</feature>
<keyword evidence="9" id="KW-0508">mRNA splicing</keyword>
<dbReference type="PROSITE" id="PS51194">
    <property type="entry name" value="HELICASE_CTER"/>
    <property type="match status" value="1"/>
</dbReference>
<dbReference type="InterPro" id="IPR000629">
    <property type="entry name" value="RNA-helicase_DEAD-box_CS"/>
</dbReference>
<keyword evidence="6" id="KW-0378">Hydrolase</keyword>
<feature type="short sequence motif" description="Q motif" evidence="19">
    <location>
        <begin position="350"/>
        <end position="378"/>
    </location>
</feature>
<dbReference type="SUPFAM" id="SSF52540">
    <property type="entry name" value="P-loop containing nucleoside triphosphate hydrolases"/>
    <property type="match status" value="1"/>
</dbReference>
<evidence type="ECO:0000256" key="8">
    <source>
        <dbReference type="ARBA" id="ARBA00022840"/>
    </source>
</evidence>
<dbReference type="GO" id="GO:0016787">
    <property type="term" value="F:hydrolase activity"/>
    <property type="evidence" value="ECO:0007669"/>
    <property type="project" value="UniProtKB-KW"/>
</dbReference>
<comment type="subunit">
    <text evidence="14">The phosphorylated form (by SRPK2) is a component of the U4/U6-U5 tri-snRNP complex composed of the U4, U6 and U5 snRNAs and at least PRPF3, PRPF4, PRPF6, PRPF8, PRPF31, SNRNP200, TXNL4A, WDR57, SNRNP40, DDX23, CD2BP2, PPIH, SNU13, EFTUD2, SART1 and USP39. Identified in the spliceosome C complex. Interacts with ERBB4. Interacts with ERCC6.</text>
</comment>
<dbReference type="EC" id="3.6.4.13" evidence="3"/>
<dbReference type="InterPro" id="IPR029055">
    <property type="entry name" value="Ntn_hydrolases_N"/>
</dbReference>
<accession>A0A1S8WMH8</accession>
<dbReference type="PROSITE" id="PS51192">
    <property type="entry name" value="HELICASE_ATP_BIND_1"/>
    <property type="match status" value="1"/>
</dbReference>
<dbReference type="Gene3D" id="3.60.20.30">
    <property type="entry name" value="(Glycosyl)asparaginase"/>
    <property type="match status" value="1"/>
</dbReference>
<evidence type="ECO:0000256" key="2">
    <source>
        <dbReference type="ARBA" id="ARBA00010872"/>
    </source>
</evidence>
<dbReference type="SMART" id="SM00490">
    <property type="entry name" value="HELICc"/>
    <property type="match status" value="1"/>
</dbReference>
<keyword evidence="5" id="KW-0547">Nucleotide-binding</keyword>
<dbReference type="PANTHER" id="PTHR47958">
    <property type="entry name" value="ATP-DEPENDENT RNA HELICASE DBP3"/>
    <property type="match status" value="1"/>
</dbReference>
<evidence type="ECO:0000256" key="17">
    <source>
        <dbReference type="PIRSR" id="PIRSR600246-1"/>
    </source>
</evidence>
<evidence type="ECO:0000256" key="1">
    <source>
        <dbReference type="ARBA" id="ARBA00004123"/>
    </source>
</evidence>
<gene>
    <name evidence="24" type="ORF">X801_08493</name>
</gene>
<evidence type="ECO:0000256" key="10">
    <source>
        <dbReference type="ARBA" id="ARBA00023242"/>
    </source>
</evidence>
<dbReference type="FunFam" id="3.40.50.300:FF:000322">
    <property type="entry name" value="probable ATP-dependent RNA helicase DDX23"/>
    <property type="match status" value="1"/>
</dbReference>
<evidence type="ECO:0000256" key="13">
    <source>
        <dbReference type="ARBA" id="ARBA00055288"/>
    </source>
</evidence>
<feature type="region of interest" description="Disordered" evidence="20">
    <location>
        <begin position="1"/>
        <end position="90"/>
    </location>
</feature>
<feature type="compositionally biased region" description="Basic and acidic residues" evidence="20">
    <location>
        <begin position="199"/>
        <end position="211"/>
    </location>
</feature>
<dbReference type="GO" id="GO:0000398">
    <property type="term" value="P:mRNA splicing, via spliceosome"/>
    <property type="evidence" value="ECO:0007669"/>
    <property type="project" value="UniProtKB-ARBA"/>
</dbReference>
<evidence type="ECO:0000313" key="25">
    <source>
        <dbReference type="Proteomes" id="UP000243686"/>
    </source>
</evidence>
<dbReference type="InterPro" id="IPR027417">
    <property type="entry name" value="P-loop_NTPase"/>
</dbReference>
<comment type="subcellular location">
    <subcellularLocation>
        <location evidence="1">Nucleus</location>
    </subcellularLocation>
</comment>
<dbReference type="Pfam" id="PF01112">
    <property type="entry name" value="Asparaginase_2"/>
    <property type="match status" value="1"/>
</dbReference>
<evidence type="ECO:0000259" key="23">
    <source>
        <dbReference type="PROSITE" id="PS51195"/>
    </source>
</evidence>
<comment type="similarity">
    <text evidence="11">Belongs to the DEAD box helicase family. DDX23/PRP28 subfamily.</text>
</comment>
<dbReference type="InterPro" id="IPR014014">
    <property type="entry name" value="RNA_helicase_DEAD_Q_motif"/>
</dbReference>
<dbReference type="Proteomes" id="UP000243686">
    <property type="component" value="Unassembled WGS sequence"/>
</dbReference>
<evidence type="ECO:0000256" key="7">
    <source>
        <dbReference type="ARBA" id="ARBA00022806"/>
    </source>
</evidence>
<comment type="catalytic activity">
    <reaction evidence="12">
        <text>ATP + H2O = ADP + phosphate + H(+)</text>
        <dbReference type="Rhea" id="RHEA:13065"/>
        <dbReference type="ChEBI" id="CHEBI:15377"/>
        <dbReference type="ChEBI" id="CHEBI:15378"/>
        <dbReference type="ChEBI" id="CHEBI:30616"/>
        <dbReference type="ChEBI" id="CHEBI:43474"/>
        <dbReference type="ChEBI" id="CHEBI:456216"/>
        <dbReference type="EC" id="3.6.4.13"/>
    </reaction>
</comment>
<proteinExistence type="inferred from homology"/>
<dbReference type="InterPro" id="IPR057479">
    <property type="entry name" value="PRP28/DDX23-like_helical"/>
</dbReference>
<name>A0A1S8WMH8_OPIVI</name>
<dbReference type="Pfam" id="PF25430">
    <property type="entry name" value="DDX23"/>
    <property type="match status" value="1"/>
</dbReference>
<evidence type="ECO:0000256" key="11">
    <source>
        <dbReference type="ARBA" id="ARBA00037954"/>
    </source>
</evidence>
<dbReference type="EMBL" id="KV902985">
    <property type="protein sequence ID" value="OON15700.1"/>
    <property type="molecule type" value="Genomic_DNA"/>
</dbReference>
<dbReference type="InterPro" id="IPR014001">
    <property type="entry name" value="Helicase_ATP-bd"/>
</dbReference>
<evidence type="ECO:0000256" key="6">
    <source>
        <dbReference type="ARBA" id="ARBA00022801"/>
    </source>
</evidence>
<dbReference type="PROSITE" id="PS00039">
    <property type="entry name" value="DEAD_ATP_HELICASE"/>
    <property type="match status" value="1"/>
</dbReference>
<evidence type="ECO:0000256" key="20">
    <source>
        <dbReference type="SAM" id="MobiDB-lite"/>
    </source>
</evidence>
<evidence type="ECO:0000259" key="22">
    <source>
        <dbReference type="PROSITE" id="PS51194"/>
    </source>
</evidence>
<keyword evidence="4" id="KW-0507">mRNA processing</keyword>
<dbReference type="Pfam" id="PF00270">
    <property type="entry name" value="DEAD"/>
    <property type="match status" value="1"/>
</dbReference>
<protein>
    <recommendedName>
        <fullName evidence="15">Probable ATP-dependent RNA helicase DDX23</fullName>
        <ecNumber evidence="3">3.6.4.13</ecNumber>
    </recommendedName>
    <alternativeName>
        <fullName evidence="16">DEAD box protein 23</fullName>
    </alternativeName>
</protein>
<feature type="domain" description="Helicase ATP-binding" evidence="21">
    <location>
        <begin position="381"/>
        <end position="585"/>
    </location>
</feature>
<evidence type="ECO:0000256" key="19">
    <source>
        <dbReference type="PROSITE-ProRule" id="PRU00552"/>
    </source>
</evidence>
<dbReference type="InterPro" id="IPR011545">
    <property type="entry name" value="DEAD/DEAH_box_helicase_dom"/>
</dbReference>
<feature type="domain" description="Helicase C-terminal" evidence="22">
    <location>
        <begin position="596"/>
        <end position="757"/>
    </location>
</feature>
<evidence type="ECO:0000256" key="18">
    <source>
        <dbReference type="PIRSR" id="PIRSR600246-3"/>
    </source>
</evidence>
<feature type="region of interest" description="Disordered" evidence="20">
    <location>
        <begin position="199"/>
        <end position="228"/>
    </location>
</feature>
<feature type="compositionally biased region" description="Basic and acidic residues" evidence="20">
    <location>
        <begin position="58"/>
        <end position="87"/>
    </location>
</feature>
<dbReference type="InterPro" id="IPR001650">
    <property type="entry name" value="Helicase_C-like"/>
</dbReference>
<keyword evidence="7 24" id="KW-0347">Helicase</keyword>
<sequence length="1043" mass="117214">MAKENGLPELEEGEVGEEERKDDEDAGDLSDTEQPPAKKHKVEEKLTEGELSDAEQLSAKKDRIEEPPNNKLPLPKEEFKRPDEPRPRMQTPAHLVPLKAEAPFNNSSAQEANKSLNGGTKKVPISLEELLEKKKAEEAELVKPKFISKEEREMEALKRRQAEVQALRDKQREDMKKQSEYLQKAKELEREKRVMEFAERDHRRVRGREYQSGKSSSDTRTSRVEKKDEIQESLAIKERYLGQKRMTKRRQRRLNERKFVFDWDVSEDTSQDYNPLYNNKHQIQFFGRGHIGGIDIKRLDDVAKREARQKYDDRHWTEKSLSQMVERDWRIFREDYGISTKGGNIPNPLRSWAEMDASPELKEVIKKVGYADPTPIQRQAIPIGLQNRDIIGVAETGSGKTAAFLIPLLNWIQSLPKLERMEDTEQGPYAIIMAPTRELAQQIEEETVKFGRALGIKTVSLIGGLSREEQALKLRMGAEIVIGTPGRLNDVLENRYIVLNQCTYVVLDEADKMIDMGFEPEVNNILSYLPVTNEKPDTEDAEDDSKLLSNFATKHKYRQTVMFTATMPPAVERLARSYLRRPAVVYIGSAGKPTERVEQIVYLVSEQEKRKKLLEILNRGIDPPVIIFVNQKKGADMLAKGLEKLGHSAVVLHGGKGQEQREYALASLKSGQKEILVATDVAGRGIDIKDVSLVINYDMSKTIDDYVHRIGRTGRAGKSGTAVTLLTKEDAPVYYDLKQLLLQSPVSTCPHELANHPDAQTKPGILAAKKRRADETVLKLSATPVPTIVYTQTSPFRLHLEMTSSQYVDPVVITTWPFTKPTDAAWEILTSESVFQGNPVFGMALDAVVEGCTVAEDDRSIKTVGYGGSPDEEGHTTLDAMVMDGRTMEVGAVAGLPHIRRATQVAREVLHSTYHTLLVGEKAAEFAKSRGFSAEPMETPDSQELWQRWRANNCQPNYRKPGAWDPDPTTSGGPYKPVFKSYHQTQPREGNLIDEDHHDTIGMIALDRYGSMAVGVSTSGAVHKIPGRVGDSPIPGAGGYVDN</sequence>
<evidence type="ECO:0000256" key="3">
    <source>
        <dbReference type="ARBA" id="ARBA00012552"/>
    </source>
</evidence>
<dbReference type="PROSITE" id="PS51195">
    <property type="entry name" value="Q_MOTIF"/>
    <property type="match status" value="1"/>
</dbReference>
<keyword evidence="8" id="KW-0067">ATP-binding</keyword>
<reference evidence="24 25" key="1">
    <citation type="submission" date="2015-03" db="EMBL/GenBank/DDBJ databases">
        <title>Draft genome of the nematode, Opisthorchis viverrini.</title>
        <authorList>
            <person name="Mitreva M."/>
        </authorList>
    </citation>
    <scope>NUCLEOTIDE SEQUENCE [LARGE SCALE GENOMIC DNA]</scope>
    <source>
        <strain evidence="24">Khon Kaen</strain>
    </source>
</reference>
<evidence type="ECO:0000256" key="12">
    <source>
        <dbReference type="ARBA" id="ARBA00047984"/>
    </source>
</evidence>
<dbReference type="SUPFAM" id="SSF56235">
    <property type="entry name" value="N-terminal nucleophile aminohydrolases (Ntn hydrolases)"/>
    <property type="match status" value="1"/>
</dbReference>
<dbReference type="SMART" id="SM00487">
    <property type="entry name" value="DEXDc"/>
    <property type="match status" value="1"/>
</dbReference>
<keyword evidence="10" id="KW-0539">Nucleus</keyword>
<feature type="active site" description="Nucleophile" evidence="17">
    <location>
        <position position="1000"/>
    </location>
</feature>
<dbReference type="GO" id="GO:0003724">
    <property type="term" value="F:RNA helicase activity"/>
    <property type="evidence" value="ECO:0007669"/>
    <property type="project" value="UniProtKB-EC"/>
</dbReference>
<dbReference type="CDD" id="cd17945">
    <property type="entry name" value="DEADc_DDX23"/>
    <property type="match status" value="1"/>
</dbReference>
<dbReference type="CDD" id="cd04513">
    <property type="entry name" value="Glycosylasparaginase"/>
    <property type="match status" value="1"/>
</dbReference>
<dbReference type="GO" id="GO:0003676">
    <property type="term" value="F:nucleic acid binding"/>
    <property type="evidence" value="ECO:0007669"/>
    <property type="project" value="InterPro"/>
</dbReference>
<evidence type="ECO:0000256" key="5">
    <source>
        <dbReference type="ARBA" id="ARBA00022741"/>
    </source>
</evidence>
<feature type="site" description="Cleavage; by autolysis" evidence="18">
    <location>
        <begin position="999"/>
        <end position="1000"/>
    </location>
</feature>
<dbReference type="AlphaFoldDB" id="A0A1S8WMH8"/>
<evidence type="ECO:0000256" key="4">
    <source>
        <dbReference type="ARBA" id="ARBA00022664"/>
    </source>
</evidence>
<evidence type="ECO:0000313" key="24">
    <source>
        <dbReference type="EMBL" id="OON15700.1"/>
    </source>
</evidence>
<dbReference type="InterPro" id="IPR000246">
    <property type="entry name" value="Peptidase_T2"/>
</dbReference>